<protein>
    <submittedName>
        <fullName evidence="2">Mediator of RNA polymerase II transcription subunit 26</fullName>
    </submittedName>
</protein>
<organism evidence="2 3">
    <name type="scientific">Drosophila madeirensis</name>
    <name type="common">Fruit fly</name>
    <dbReference type="NCBI Taxonomy" id="30013"/>
    <lineage>
        <taxon>Eukaryota</taxon>
        <taxon>Metazoa</taxon>
        <taxon>Ecdysozoa</taxon>
        <taxon>Arthropoda</taxon>
        <taxon>Hexapoda</taxon>
        <taxon>Insecta</taxon>
        <taxon>Pterygota</taxon>
        <taxon>Neoptera</taxon>
        <taxon>Endopterygota</taxon>
        <taxon>Diptera</taxon>
        <taxon>Brachycera</taxon>
        <taxon>Muscomorpha</taxon>
        <taxon>Ephydroidea</taxon>
        <taxon>Drosophilidae</taxon>
        <taxon>Drosophila</taxon>
        <taxon>Sophophora</taxon>
    </lineage>
</organism>
<name>A0AAU9G3L2_DROMD</name>
<dbReference type="EMBL" id="AP029266">
    <property type="protein sequence ID" value="BFG02257.1"/>
    <property type="molecule type" value="Genomic_DNA"/>
</dbReference>
<feature type="compositionally biased region" description="Basic and acidic residues" evidence="1">
    <location>
        <begin position="209"/>
        <end position="226"/>
    </location>
</feature>
<feature type="region of interest" description="Disordered" evidence="1">
    <location>
        <begin position="358"/>
        <end position="386"/>
    </location>
</feature>
<feature type="compositionally biased region" description="Basic and acidic residues" evidence="1">
    <location>
        <begin position="14"/>
        <end position="36"/>
    </location>
</feature>
<evidence type="ECO:0000313" key="3">
    <source>
        <dbReference type="Proteomes" id="UP001500889"/>
    </source>
</evidence>
<reference evidence="2 3" key="1">
    <citation type="submission" date="2024-02" db="EMBL/GenBank/DDBJ databases">
        <title>A chromosome-level genome assembly of Drosophila madeirensis, a fruit fly species endemic to Madeira island.</title>
        <authorList>
            <person name="Tomihara K."/>
            <person name="Llopart A."/>
            <person name="Yamamoto D."/>
        </authorList>
    </citation>
    <scope>NUCLEOTIDE SEQUENCE [LARGE SCALE GENOMIC DNA]</scope>
    <source>
        <strain evidence="2 3">RF1</strain>
    </source>
</reference>
<feature type="compositionally biased region" description="Polar residues" evidence="1">
    <location>
        <begin position="99"/>
        <end position="110"/>
    </location>
</feature>
<feature type="compositionally biased region" description="Basic and acidic residues" evidence="1">
    <location>
        <begin position="504"/>
        <end position="518"/>
    </location>
</feature>
<feature type="compositionally biased region" description="Low complexity" evidence="1">
    <location>
        <begin position="230"/>
        <end position="240"/>
    </location>
</feature>
<dbReference type="Proteomes" id="UP001500889">
    <property type="component" value="Chromosome A"/>
</dbReference>
<proteinExistence type="predicted"/>
<feature type="region of interest" description="Disordered" evidence="1">
    <location>
        <begin position="496"/>
        <end position="617"/>
    </location>
</feature>
<feature type="compositionally biased region" description="Low complexity" evidence="1">
    <location>
        <begin position="54"/>
        <end position="70"/>
    </location>
</feature>
<feature type="region of interest" description="Disordered" evidence="1">
    <location>
        <begin position="1"/>
        <end position="309"/>
    </location>
</feature>
<sequence>MNRDKRAAQPTTRHQSENFQRDSRCTGDRVRQDDVWRNYSGKDNSNSNENMDCSKYNNKKSYNSNNNNDSKPYRGSNGYVSDHRYDNRHLFPPREPRNASRQFQEQQPQPRSKRGDIWGPKSDDGRSCDNNNDSKPYRGSNGYVSDHRYDNRHLFPPREPRNASRQFQEQQPQPRSKRGDIWGPKSDDGRSCDNNNDSKPYRGSNGYVSDHRYDNRHLFPPREPRNASRQFQEQQQQPQPRSKRGDIWRPKSDDGRTYDNNSYNSRPYRGSNGCVSDYRHDNRHLQPQPRSKRSDLWRPKSADERHGQRQEWALKQEQNLGPGKKEGVQQGGRQVAQALLPHWVRMKDMMWMSALRKNDTKEVSTTTEAGMTASKHKKPSDPPPKPVTTLAARVISRDGPFGPSSTIELVPAMGSNGGTPLGSCCVNLVFESFGMIGITPNQENPAAYDIKRTDNYQLTAEQKLRLRNAIERSEDGQVLASLDVAIQEIRTEIDQKSPLMLEMSPDRSPRHSPGRQEVKPQQLQQEQKEAAVFDPAVWTWRTPTPTSPVSEGNDSDLDSWDKTRTFATKSNITSCAEGGRKSWKSSSDAGDRSEFDFPGTRSSTTDFSQPPFGRKKM</sequence>
<feature type="compositionally biased region" description="Basic and acidic residues" evidence="1">
    <location>
        <begin position="81"/>
        <end position="98"/>
    </location>
</feature>
<feature type="compositionally biased region" description="Basic and acidic residues" evidence="1">
    <location>
        <begin position="113"/>
        <end position="127"/>
    </location>
</feature>
<feature type="compositionally biased region" description="Polar residues" evidence="1">
    <location>
        <begin position="565"/>
        <end position="574"/>
    </location>
</feature>
<feature type="compositionally biased region" description="Basic and acidic residues" evidence="1">
    <location>
        <begin position="292"/>
        <end position="309"/>
    </location>
</feature>
<accession>A0AAU9G3L2</accession>
<feature type="compositionally biased region" description="Polar residues" evidence="1">
    <location>
        <begin position="41"/>
        <end position="51"/>
    </location>
</feature>
<keyword evidence="3" id="KW-1185">Reference proteome</keyword>
<feature type="compositionally biased region" description="Basic and acidic residues" evidence="1">
    <location>
        <begin position="177"/>
        <end position="191"/>
    </location>
</feature>
<feature type="compositionally biased region" description="Basic and acidic residues" evidence="1">
    <location>
        <begin position="243"/>
        <end position="257"/>
    </location>
</feature>
<feature type="compositionally biased region" description="Polar residues" evidence="1">
    <location>
        <begin position="163"/>
        <end position="174"/>
    </location>
</feature>
<dbReference type="AlphaFoldDB" id="A0AAU9G3L2"/>
<gene>
    <name evidence="2" type="ORF">DMAD_01818</name>
</gene>
<evidence type="ECO:0000256" key="1">
    <source>
        <dbReference type="SAM" id="MobiDB-lite"/>
    </source>
</evidence>
<evidence type="ECO:0000313" key="2">
    <source>
        <dbReference type="EMBL" id="BFG02257.1"/>
    </source>
</evidence>
<feature type="compositionally biased region" description="Polar residues" evidence="1">
    <location>
        <begin position="541"/>
        <end position="552"/>
    </location>
</feature>
<feature type="compositionally biased region" description="Basic and acidic residues" evidence="1">
    <location>
        <begin position="145"/>
        <end position="162"/>
    </location>
</feature>